<name>A0A4Q1C0S1_9BACT</name>
<accession>A0A4Q1C0S1</accession>
<feature type="domain" description="DinB-like" evidence="1">
    <location>
        <begin position="36"/>
        <end position="166"/>
    </location>
</feature>
<evidence type="ECO:0000259" key="1">
    <source>
        <dbReference type="Pfam" id="PF12867"/>
    </source>
</evidence>
<dbReference type="Proteomes" id="UP000289455">
    <property type="component" value="Unassembled WGS sequence"/>
</dbReference>
<dbReference type="RefSeq" id="WP_129026247.1">
    <property type="nucleotide sequence ID" value="NZ_SDHY01000002.1"/>
</dbReference>
<organism evidence="2 3">
    <name type="scientific">Aquirufa rosea</name>
    <dbReference type="NCBI Taxonomy" id="2509241"/>
    <lineage>
        <taxon>Bacteria</taxon>
        <taxon>Pseudomonadati</taxon>
        <taxon>Bacteroidota</taxon>
        <taxon>Cytophagia</taxon>
        <taxon>Cytophagales</taxon>
        <taxon>Flectobacillaceae</taxon>
        <taxon>Aquirufa</taxon>
    </lineage>
</organism>
<evidence type="ECO:0000313" key="3">
    <source>
        <dbReference type="Proteomes" id="UP000289455"/>
    </source>
</evidence>
<gene>
    <name evidence="2" type="ORF">ESB04_03290</name>
</gene>
<keyword evidence="3" id="KW-1185">Reference proteome</keyword>
<dbReference type="EMBL" id="SDHY01000002">
    <property type="protein sequence ID" value="RXK50686.1"/>
    <property type="molecule type" value="Genomic_DNA"/>
</dbReference>
<dbReference type="InterPro" id="IPR024775">
    <property type="entry name" value="DinB-like"/>
</dbReference>
<dbReference type="SUPFAM" id="SSF109854">
    <property type="entry name" value="DinB/YfiT-like putative metalloenzymes"/>
    <property type="match status" value="1"/>
</dbReference>
<sequence>MFPPASYEYPKTSYFTEYLNFEPNENIFEVFENQTKIILDIYQNLSPRQWSYAYSPGKWTLQQLLGHMVDTERIISYRALAISRGEQQALPGFDENAYLVKAHYENQNPELILKQYHLTRQATIALLQSFSPDQWNTIGQANGNSVSVRALSWMIAGHEKHHLSIMNERYAIRN</sequence>
<dbReference type="OrthoDB" id="9793216at2"/>
<comment type="caution">
    <text evidence="2">The sequence shown here is derived from an EMBL/GenBank/DDBJ whole genome shotgun (WGS) entry which is preliminary data.</text>
</comment>
<dbReference type="Pfam" id="PF12867">
    <property type="entry name" value="DinB_2"/>
    <property type="match status" value="1"/>
</dbReference>
<protein>
    <submittedName>
        <fullName evidence="2">DinB family protein</fullName>
    </submittedName>
</protein>
<dbReference type="InterPro" id="IPR034660">
    <property type="entry name" value="DinB/YfiT-like"/>
</dbReference>
<evidence type="ECO:0000313" key="2">
    <source>
        <dbReference type="EMBL" id="RXK50686.1"/>
    </source>
</evidence>
<proteinExistence type="predicted"/>
<dbReference type="Gene3D" id="1.20.120.450">
    <property type="entry name" value="dinb family like domain"/>
    <property type="match status" value="1"/>
</dbReference>
<dbReference type="AlphaFoldDB" id="A0A4Q1C0S1"/>
<reference evidence="2 3" key="1">
    <citation type="submission" date="2019-01" db="EMBL/GenBank/DDBJ databases">
        <title>Cytophagaceae bacterium strain CAR-16.</title>
        <authorList>
            <person name="Chen W.-M."/>
        </authorList>
    </citation>
    <scope>NUCLEOTIDE SEQUENCE [LARGE SCALE GENOMIC DNA]</scope>
    <source>
        <strain evidence="2 3">CAR-16</strain>
    </source>
</reference>